<dbReference type="SUPFAM" id="SSF52058">
    <property type="entry name" value="L domain-like"/>
    <property type="match status" value="2"/>
</dbReference>
<dbReference type="GO" id="GO:0009753">
    <property type="term" value="P:response to jasmonic acid"/>
    <property type="evidence" value="ECO:0007669"/>
    <property type="project" value="UniProtKB-ARBA"/>
</dbReference>
<keyword evidence="12 22" id="KW-0547">Nucleotide-binding</keyword>
<evidence type="ECO:0000256" key="14">
    <source>
        <dbReference type="ARBA" id="ARBA00022821"/>
    </source>
</evidence>
<evidence type="ECO:0000256" key="18">
    <source>
        <dbReference type="ARBA" id="ARBA00023170"/>
    </source>
</evidence>
<evidence type="ECO:0000256" key="21">
    <source>
        <dbReference type="ARBA" id="ARBA00048679"/>
    </source>
</evidence>
<evidence type="ECO:0000256" key="16">
    <source>
        <dbReference type="ARBA" id="ARBA00022989"/>
    </source>
</evidence>
<dbReference type="InterPro" id="IPR032675">
    <property type="entry name" value="LRR_dom_sf"/>
</dbReference>
<accession>A0A822Y5W0</accession>
<dbReference type="GO" id="GO:0051707">
    <property type="term" value="P:response to other organism"/>
    <property type="evidence" value="ECO:0007669"/>
    <property type="project" value="UniProtKB-ARBA"/>
</dbReference>
<reference evidence="26 27" key="1">
    <citation type="journal article" date="2020" name="Mol. Biol. Evol.">
        <title>Distinct Expression and Methylation Patterns for Genes with Different Fates following a Single Whole-Genome Duplication in Flowering Plants.</title>
        <authorList>
            <person name="Shi T."/>
            <person name="Rahmani R.S."/>
            <person name="Gugger P.F."/>
            <person name="Wang M."/>
            <person name="Li H."/>
            <person name="Zhang Y."/>
            <person name="Li Z."/>
            <person name="Wang Q."/>
            <person name="Van de Peer Y."/>
            <person name="Marchal K."/>
            <person name="Chen J."/>
        </authorList>
    </citation>
    <scope>NUCLEOTIDE SEQUENCE [LARGE SCALE GENOMIC DNA]</scope>
    <source>
        <tissue evidence="26">Leaf</tissue>
    </source>
</reference>
<dbReference type="PROSITE" id="PS00107">
    <property type="entry name" value="PROTEIN_KINASE_ATP"/>
    <property type="match status" value="1"/>
</dbReference>
<keyword evidence="7" id="KW-0433">Leucine-rich repeat</keyword>
<keyword evidence="9 23" id="KW-0812">Transmembrane</keyword>
<dbReference type="Gene3D" id="3.30.200.20">
    <property type="entry name" value="Phosphorylase Kinase, domain 1"/>
    <property type="match status" value="1"/>
</dbReference>
<dbReference type="FunFam" id="3.80.10.10:FF:000383">
    <property type="entry name" value="Leucine-rich repeat receptor protein kinase EMS1"/>
    <property type="match status" value="1"/>
</dbReference>
<feature type="signal peptide" evidence="24">
    <location>
        <begin position="1"/>
        <end position="25"/>
    </location>
</feature>
<dbReference type="GO" id="GO:0004674">
    <property type="term" value="F:protein serine/threonine kinase activity"/>
    <property type="evidence" value="ECO:0007669"/>
    <property type="project" value="UniProtKB-KW"/>
</dbReference>
<dbReference type="SUPFAM" id="SSF56112">
    <property type="entry name" value="Protein kinase-like (PK-like)"/>
    <property type="match status" value="1"/>
</dbReference>
<keyword evidence="4" id="KW-1003">Cell membrane</keyword>
<dbReference type="InterPro" id="IPR001611">
    <property type="entry name" value="Leu-rich_rpt"/>
</dbReference>
<comment type="catalytic activity">
    <reaction evidence="21">
        <text>L-seryl-[protein] + ATP = O-phospho-L-seryl-[protein] + ADP + H(+)</text>
        <dbReference type="Rhea" id="RHEA:17989"/>
        <dbReference type="Rhea" id="RHEA-COMP:9863"/>
        <dbReference type="Rhea" id="RHEA-COMP:11604"/>
        <dbReference type="ChEBI" id="CHEBI:15378"/>
        <dbReference type="ChEBI" id="CHEBI:29999"/>
        <dbReference type="ChEBI" id="CHEBI:30616"/>
        <dbReference type="ChEBI" id="CHEBI:83421"/>
        <dbReference type="ChEBI" id="CHEBI:456216"/>
        <dbReference type="EC" id="2.7.11.1"/>
    </reaction>
</comment>
<evidence type="ECO:0000256" key="2">
    <source>
        <dbReference type="ARBA" id="ARBA00008684"/>
    </source>
</evidence>
<feature type="chain" id="PRO_5032795454" description="non-specific serine/threonine protein kinase" evidence="24">
    <location>
        <begin position="26"/>
        <end position="1064"/>
    </location>
</feature>
<proteinExistence type="inferred from homology"/>
<keyword evidence="5" id="KW-0723">Serine/threonine-protein kinase</keyword>
<evidence type="ECO:0000256" key="15">
    <source>
        <dbReference type="ARBA" id="ARBA00022840"/>
    </source>
</evidence>
<feature type="binding site" evidence="22">
    <location>
        <position position="801"/>
    </location>
    <ligand>
        <name>ATP</name>
        <dbReference type="ChEBI" id="CHEBI:30616"/>
    </ligand>
</feature>
<evidence type="ECO:0000256" key="17">
    <source>
        <dbReference type="ARBA" id="ARBA00023136"/>
    </source>
</evidence>
<dbReference type="GO" id="GO:0006952">
    <property type="term" value="P:defense response"/>
    <property type="evidence" value="ECO:0007669"/>
    <property type="project" value="UniProtKB-KW"/>
</dbReference>
<dbReference type="FunFam" id="1.10.510.10:FF:000569">
    <property type="entry name" value="Serine/threonine-protein kinase-like protein CCR4"/>
    <property type="match status" value="1"/>
</dbReference>
<evidence type="ECO:0000256" key="23">
    <source>
        <dbReference type="SAM" id="Phobius"/>
    </source>
</evidence>
<comment type="subcellular location">
    <subcellularLocation>
        <location evidence="1">Cell membrane</location>
        <topology evidence="1">Single-pass type I membrane protein</topology>
    </subcellularLocation>
</comment>
<name>A0A822Y5W0_NELNU</name>
<dbReference type="PROSITE" id="PS50011">
    <property type="entry name" value="PROTEIN_KINASE_DOM"/>
    <property type="match status" value="1"/>
</dbReference>
<dbReference type="PRINTS" id="PR00019">
    <property type="entry name" value="LEURICHRPT"/>
</dbReference>
<dbReference type="InterPro" id="IPR017441">
    <property type="entry name" value="Protein_kinase_ATP_BS"/>
</dbReference>
<sequence>MAVLCRGFFVFFLVLFLVLIRAGSGLNSDGEALLSLLKGLTVPPSIKPSWNSSVSTPCEWKGIRCDGLDRNVISLNMSGLGISGSLGPEIGLLRSLKVIDLNNNNFSGLIPAELSNCSLLEHLDLSENGFTGEVLRNIVNLRNLRYLSLYGNFLSGEIPESIGNCTKLQELYLTENQFVGALPDSLNNLKLLEYLDISSNSLEGRIRFGSGGCKNLIVMVLSYNQFDGEIPSSLGNCSRLTVFSALGNKLTGQIPSSFGSLTKLEYLYINENLLSGKIPPEIGSCSSLKEILLQSNLLEGEIPSELGSLSNLEDLELYTNRLTGEIPISIWKIPALKYLLVYQNNLLGELPFEMTELHHLENVSLFSNHFSGAIPYSLGINSSLVQLELTNNSFSGEIPPNLCFGKRLRVLNMGVNLLQGSIPSDVGSCSSLKRLILKHNHLTGPLPDFVQNSNLSFMDISGNNINGTIPSSLGNCSNLETINLSMNNLTGPIPQQIGNLVNLKLLNLSHNNLLGPLPPEISNCYKLLKLDLGFNSINGPIPLTIRNLTRLSNLILRENLFSEGIPDFFSAFSSLLELQLGGNILGGEIPPSIGLLQDLDIALNLSGNGLTGEIPSGMGTLRKLIRLDISWNNLTGNLSELGALGALAELNVSYNLFSDPIPDGLMKFLNSSPSSFWGNPHLCAPCLIGDGLSCNANKNISPCNRQLGDRKGLTRVKIAMIALGSLLFCLLVLVLFYCMYLKFRRTKPEFEISAKEGSAFLLSEIMEATDNLDHRFMIGKGAHGTVYKAALDPGRVYAVKKLVLSRHKGENIKSMGREIETVGKIKHRNLVRLEAFWLRKDNGLILYKYLENGNLHDVLHEIKPAPVLRWEVRYQIALGTAQGLAYLHDDCNPAIVHRDIKPNNILLDGDMEPHISDFGIAKLIDQSSATVQSITVAGTIGYISPETAFKVEKSKESDVYSYGVVLLELISRKRALDPSFPQDTDIVHWVRSIWRRVQAIDRIADPSLMQESMDSISIKEVIDVLLVALRCTAAQPSERPTMKDVVKQLVDAKARHRIKLIKCN</sequence>
<feature type="domain" description="Protein kinase" evidence="25">
    <location>
        <begin position="772"/>
        <end position="1059"/>
    </location>
</feature>
<dbReference type="Pfam" id="PF13855">
    <property type="entry name" value="LRR_8"/>
    <property type="match status" value="2"/>
</dbReference>
<evidence type="ECO:0000256" key="7">
    <source>
        <dbReference type="ARBA" id="ARBA00022614"/>
    </source>
</evidence>
<evidence type="ECO:0000313" key="27">
    <source>
        <dbReference type="Proteomes" id="UP000607653"/>
    </source>
</evidence>
<comment type="similarity">
    <text evidence="2">Belongs to the protein kinase superfamily. Ser/Thr protein kinase family.</text>
</comment>
<comment type="catalytic activity">
    <reaction evidence="20">
        <text>L-threonyl-[protein] + ATP = O-phospho-L-threonyl-[protein] + ADP + H(+)</text>
        <dbReference type="Rhea" id="RHEA:46608"/>
        <dbReference type="Rhea" id="RHEA-COMP:11060"/>
        <dbReference type="Rhea" id="RHEA-COMP:11605"/>
        <dbReference type="ChEBI" id="CHEBI:15378"/>
        <dbReference type="ChEBI" id="CHEBI:30013"/>
        <dbReference type="ChEBI" id="CHEBI:30616"/>
        <dbReference type="ChEBI" id="CHEBI:61977"/>
        <dbReference type="ChEBI" id="CHEBI:456216"/>
        <dbReference type="EC" id="2.7.11.1"/>
    </reaction>
</comment>
<dbReference type="GO" id="GO:0009611">
    <property type="term" value="P:response to wounding"/>
    <property type="evidence" value="ECO:0007669"/>
    <property type="project" value="UniProtKB-ARBA"/>
</dbReference>
<evidence type="ECO:0000256" key="1">
    <source>
        <dbReference type="ARBA" id="ARBA00004251"/>
    </source>
</evidence>
<dbReference type="InterPro" id="IPR000719">
    <property type="entry name" value="Prot_kinase_dom"/>
</dbReference>
<evidence type="ECO:0000256" key="8">
    <source>
        <dbReference type="ARBA" id="ARBA00022679"/>
    </source>
</evidence>
<dbReference type="InterPro" id="IPR050647">
    <property type="entry name" value="Plant_LRR-RLKs"/>
</dbReference>
<evidence type="ECO:0000256" key="10">
    <source>
        <dbReference type="ARBA" id="ARBA00022729"/>
    </source>
</evidence>
<evidence type="ECO:0000256" key="12">
    <source>
        <dbReference type="ARBA" id="ARBA00022741"/>
    </source>
</evidence>
<evidence type="ECO:0000256" key="5">
    <source>
        <dbReference type="ARBA" id="ARBA00022527"/>
    </source>
</evidence>
<gene>
    <name evidence="26" type="ORF">HUJ06_029090</name>
</gene>
<keyword evidence="17 23" id="KW-0472">Membrane</keyword>
<evidence type="ECO:0000256" key="24">
    <source>
        <dbReference type="SAM" id="SignalP"/>
    </source>
</evidence>
<evidence type="ECO:0000256" key="22">
    <source>
        <dbReference type="PROSITE-ProRule" id="PRU10141"/>
    </source>
</evidence>
<dbReference type="EMBL" id="DUZY01000002">
    <property type="protein sequence ID" value="DAD27622.1"/>
    <property type="molecule type" value="Genomic_DNA"/>
</dbReference>
<dbReference type="FunFam" id="3.30.200.20:FF:000260">
    <property type="entry name" value="LRR receptor-like serine/threonine-protein kinase RPK2"/>
    <property type="match status" value="1"/>
</dbReference>
<keyword evidence="10 24" id="KW-0732">Signal</keyword>
<evidence type="ECO:0000256" key="9">
    <source>
        <dbReference type="ARBA" id="ARBA00022692"/>
    </source>
</evidence>
<dbReference type="GO" id="GO:0005886">
    <property type="term" value="C:plasma membrane"/>
    <property type="evidence" value="ECO:0007669"/>
    <property type="project" value="UniProtKB-SubCell"/>
</dbReference>
<keyword evidence="14" id="KW-0611">Plant defense</keyword>
<dbReference type="InterPro" id="IPR008271">
    <property type="entry name" value="Ser/Thr_kinase_AS"/>
</dbReference>
<keyword evidence="8" id="KW-0808">Transferase</keyword>
<keyword evidence="15 22" id="KW-0067">ATP-binding</keyword>
<dbReference type="Pfam" id="PF00069">
    <property type="entry name" value="Pkinase"/>
    <property type="match status" value="1"/>
</dbReference>
<dbReference type="Proteomes" id="UP000607653">
    <property type="component" value="Unassembled WGS sequence"/>
</dbReference>
<keyword evidence="16 23" id="KW-1133">Transmembrane helix</keyword>
<organism evidence="26 27">
    <name type="scientific">Nelumbo nucifera</name>
    <name type="common">Sacred lotus</name>
    <dbReference type="NCBI Taxonomy" id="4432"/>
    <lineage>
        <taxon>Eukaryota</taxon>
        <taxon>Viridiplantae</taxon>
        <taxon>Streptophyta</taxon>
        <taxon>Embryophyta</taxon>
        <taxon>Tracheophyta</taxon>
        <taxon>Spermatophyta</taxon>
        <taxon>Magnoliopsida</taxon>
        <taxon>Proteales</taxon>
        <taxon>Nelumbonaceae</taxon>
        <taxon>Nelumbo</taxon>
    </lineage>
</organism>
<keyword evidence="19" id="KW-0325">Glycoprotein</keyword>
<dbReference type="SMART" id="SM00369">
    <property type="entry name" value="LRR_TYP"/>
    <property type="match status" value="6"/>
</dbReference>
<evidence type="ECO:0000256" key="20">
    <source>
        <dbReference type="ARBA" id="ARBA00047899"/>
    </source>
</evidence>
<keyword evidence="11" id="KW-0677">Repeat</keyword>
<dbReference type="GO" id="GO:0005524">
    <property type="term" value="F:ATP binding"/>
    <property type="evidence" value="ECO:0007669"/>
    <property type="project" value="UniProtKB-UniRule"/>
</dbReference>
<keyword evidence="13" id="KW-0418">Kinase</keyword>
<comment type="caution">
    <text evidence="26">The sequence shown here is derived from an EMBL/GenBank/DDBJ whole genome shotgun (WGS) entry which is preliminary data.</text>
</comment>
<dbReference type="Gene3D" id="3.80.10.10">
    <property type="entry name" value="Ribonuclease Inhibitor"/>
    <property type="match status" value="5"/>
</dbReference>
<dbReference type="AlphaFoldDB" id="A0A822Y5W0"/>
<dbReference type="FunFam" id="3.80.10.10:FF:000919">
    <property type="entry name" value="Leucine-rich repeat receptor-like protein kinase PEPR1"/>
    <property type="match status" value="1"/>
</dbReference>
<dbReference type="Gene3D" id="1.10.510.10">
    <property type="entry name" value="Transferase(Phosphotransferase) domain 1"/>
    <property type="match status" value="1"/>
</dbReference>
<evidence type="ECO:0000259" key="25">
    <source>
        <dbReference type="PROSITE" id="PS50011"/>
    </source>
</evidence>
<protein>
    <recommendedName>
        <fullName evidence="3">non-specific serine/threonine protein kinase</fullName>
        <ecNumber evidence="3">2.7.11.1</ecNumber>
    </recommendedName>
</protein>
<evidence type="ECO:0000313" key="26">
    <source>
        <dbReference type="EMBL" id="DAD27622.1"/>
    </source>
</evidence>
<keyword evidence="18" id="KW-0675">Receptor</keyword>
<dbReference type="FunFam" id="3.80.10.10:FF:000041">
    <property type="entry name" value="LRR receptor-like serine/threonine-protein kinase ERECTA"/>
    <property type="match status" value="1"/>
</dbReference>
<dbReference type="InterPro" id="IPR011009">
    <property type="entry name" value="Kinase-like_dom_sf"/>
</dbReference>
<dbReference type="Pfam" id="PF08263">
    <property type="entry name" value="LRRNT_2"/>
    <property type="match status" value="1"/>
</dbReference>
<dbReference type="InterPro" id="IPR013210">
    <property type="entry name" value="LRR_N_plant-typ"/>
</dbReference>
<keyword evidence="6" id="KW-0597">Phosphoprotein</keyword>
<dbReference type="Pfam" id="PF00560">
    <property type="entry name" value="LRR_1"/>
    <property type="match status" value="7"/>
</dbReference>
<evidence type="ECO:0000256" key="13">
    <source>
        <dbReference type="ARBA" id="ARBA00022777"/>
    </source>
</evidence>
<dbReference type="SMART" id="SM00220">
    <property type="entry name" value="S_TKc"/>
    <property type="match status" value="1"/>
</dbReference>
<dbReference type="InterPro" id="IPR003591">
    <property type="entry name" value="Leu-rich_rpt_typical-subtyp"/>
</dbReference>
<dbReference type="EC" id="2.7.11.1" evidence="3"/>
<keyword evidence="27" id="KW-1185">Reference proteome</keyword>
<dbReference type="PANTHER" id="PTHR48056">
    <property type="entry name" value="LRR RECEPTOR-LIKE SERINE/THREONINE-PROTEIN KINASE-RELATED"/>
    <property type="match status" value="1"/>
</dbReference>
<evidence type="ECO:0000256" key="4">
    <source>
        <dbReference type="ARBA" id="ARBA00022475"/>
    </source>
</evidence>
<evidence type="ECO:0000256" key="3">
    <source>
        <dbReference type="ARBA" id="ARBA00012513"/>
    </source>
</evidence>
<evidence type="ECO:0000256" key="11">
    <source>
        <dbReference type="ARBA" id="ARBA00022737"/>
    </source>
</evidence>
<feature type="transmembrane region" description="Helical" evidence="23">
    <location>
        <begin position="718"/>
        <end position="740"/>
    </location>
</feature>
<dbReference type="FunFam" id="3.80.10.10:FF:000275">
    <property type="entry name" value="Leucine-rich repeat receptor-like protein kinase"/>
    <property type="match status" value="1"/>
</dbReference>
<evidence type="ECO:0000256" key="6">
    <source>
        <dbReference type="ARBA" id="ARBA00022553"/>
    </source>
</evidence>
<evidence type="ECO:0000256" key="19">
    <source>
        <dbReference type="ARBA" id="ARBA00023180"/>
    </source>
</evidence>
<dbReference type="PROSITE" id="PS00108">
    <property type="entry name" value="PROTEIN_KINASE_ST"/>
    <property type="match status" value="1"/>
</dbReference>
<dbReference type="PANTHER" id="PTHR48056:SF23">
    <property type="entry name" value="PROTEIN KINASE DOMAIN-CONTAINING PROTEIN"/>
    <property type="match status" value="1"/>
</dbReference>